<dbReference type="AlphaFoldDB" id="A0A1M6PZ25"/>
<accession>A0A1M6PZ25</accession>
<proteinExistence type="inferred from homology"/>
<gene>
    <name evidence="3" type="ORF">SAMN04487891_101380</name>
    <name evidence="4" type="ORF">SAMN05216293_0384</name>
</gene>
<dbReference type="InterPro" id="IPR010131">
    <property type="entry name" value="MdtP/NodT-like"/>
</dbReference>
<organism evidence="4 5">
    <name type="scientific">Flagellimonas taeanensis</name>
    <dbReference type="NCBI Taxonomy" id="1005926"/>
    <lineage>
        <taxon>Bacteria</taxon>
        <taxon>Pseudomonadati</taxon>
        <taxon>Bacteroidota</taxon>
        <taxon>Flavobacteriia</taxon>
        <taxon>Flavobacteriales</taxon>
        <taxon>Flavobacteriaceae</taxon>
        <taxon>Flagellimonas</taxon>
    </lineage>
</organism>
<dbReference type="EMBL" id="FRAT01000001">
    <property type="protein sequence ID" value="SHK13245.1"/>
    <property type="molecule type" value="Genomic_DNA"/>
</dbReference>
<dbReference type="Proteomes" id="UP000198940">
    <property type="component" value="Unassembled WGS sequence"/>
</dbReference>
<dbReference type="Pfam" id="PF02321">
    <property type="entry name" value="OEP"/>
    <property type="match status" value="2"/>
</dbReference>
<keyword evidence="2" id="KW-0812">Transmembrane</keyword>
<evidence type="ECO:0000313" key="4">
    <source>
        <dbReference type="EMBL" id="SHK13245.1"/>
    </source>
</evidence>
<evidence type="ECO:0000256" key="2">
    <source>
        <dbReference type="RuleBase" id="RU362097"/>
    </source>
</evidence>
<keyword evidence="6" id="KW-1185">Reference proteome</keyword>
<dbReference type="NCBIfam" id="TIGR01845">
    <property type="entry name" value="outer_NodT"/>
    <property type="match status" value="1"/>
</dbReference>
<reference evidence="4 5" key="1">
    <citation type="submission" date="2016-11" db="EMBL/GenBank/DDBJ databases">
        <authorList>
            <person name="Varghese N."/>
            <person name="Submissions S."/>
        </authorList>
    </citation>
    <scope>NUCLEOTIDE SEQUENCE [LARGE SCALE GENOMIC DNA]</scope>
    <source>
        <strain evidence="4 5">CGMCC 1.12174</strain>
        <strain evidence="3 6">DSM 26351</strain>
    </source>
</reference>
<keyword evidence="2 4" id="KW-0449">Lipoprotein</keyword>
<dbReference type="GO" id="GO:0005886">
    <property type="term" value="C:plasma membrane"/>
    <property type="evidence" value="ECO:0007669"/>
    <property type="project" value="UniProtKB-SubCell"/>
</dbReference>
<sequence length="474" mass="52985">MHNHNLVLMKIKPTYKLFLILSAPLLLQSCFVAKNYSRPELETENLYRTDNLPQDSISMANVSWRELFNDEQLKSYIAQGLENNLDIRIALQNVVAAEAYVKQGKAGYYPTLSGTASFTRTKNSENSQFGSFFTRPLEQYELSGSLSWEADIWGKIRSNKRAFGASYLQSVSAHQAVKTNLVASIASTYYQLMALDKQRQIAEQTLEARKSSLETTLALKEAGQVTEVAVKQTEAQVHTTEIILIDLENNIKLLENAFCILMGEPSHKVERGSLDNQTIGTDLKTGVPYLLLTNRPDVMQAEYGLINAFELTNVAKSSLYPSLSLSANGGFQSLEFENWLDASSLFSQLVGSLTHPIFNGRRLRTQMEVAKAQQEQALLSYKKTLLTAGREVSDALYTYSAETEKLEARSKELDAYATAEDYSEELLNNGLANYLEVLTARQNALNSELSYVDSQYGQLNAMVELYRALGGGWK</sequence>
<keyword evidence="2" id="KW-0564">Palmitate</keyword>
<evidence type="ECO:0000256" key="1">
    <source>
        <dbReference type="ARBA" id="ARBA00007613"/>
    </source>
</evidence>
<dbReference type="PANTHER" id="PTHR30203:SF33">
    <property type="entry name" value="BLR4455 PROTEIN"/>
    <property type="match status" value="1"/>
</dbReference>
<dbReference type="Gene3D" id="1.20.1600.10">
    <property type="entry name" value="Outer membrane efflux proteins (OEP)"/>
    <property type="match status" value="1"/>
</dbReference>
<keyword evidence="2" id="KW-1134">Transmembrane beta strand</keyword>
<comment type="similarity">
    <text evidence="1 2">Belongs to the outer membrane factor (OMF) (TC 1.B.17) family.</text>
</comment>
<comment type="subcellular location">
    <subcellularLocation>
        <location evidence="2">Cell membrane</location>
        <topology evidence="2">Lipid-anchor</topology>
    </subcellularLocation>
</comment>
<dbReference type="STRING" id="1055723.SAMN05216293_0384"/>
<dbReference type="SUPFAM" id="SSF56954">
    <property type="entry name" value="Outer membrane efflux proteins (OEP)"/>
    <property type="match status" value="1"/>
</dbReference>
<evidence type="ECO:0000313" key="6">
    <source>
        <dbReference type="Proteomes" id="UP000198940"/>
    </source>
</evidence>
<dbReference type="GO" id="GO:0015562">
    <property type="term" value="F:efflux transmembrane transporter activity"/>
    <property type="evidence" value="ECO:0007669"/>
    <property type="project" value="InterPro"/>
</dbReference>
<dbReference type="PANTHER" id="PTHR30203">
    <property type="entry name" value="OUTER MEMBRANE CATION EFFLUX PROTEIN"/>
    <property type="match status" value="1"/>
</dbReference>
<evidence type="ECO:0000313" key="5">
    <source>
        <dbReference type="Proteomes" id="UP000184031"/>
    </source>
</evidence>
<evidence type="ECO:0000313" key="3">
    <source>
        <dbReference type="EMBL" id="SFB68510.1"/>
    </source>
</evidence>
<dbReference type="Proteomes" id="UP000184031">
    <property type="component" value="Unassembled WGS sequence"/>
</dbReference>
<dbReference type="InterPro" id="IPR003423">
    <property type="entry name" value="OMP_efflux"/>
</dbReference>
<dbReference type="Gene3D" id="2.20.200.10">
    <property type="entry name" value="Outer membrane efflux proteins (OEP)"/>
    <property type="match status" value="1"/>
</dbReference>
<keyword evidence="2" id="KW-0472">Membrane</keyword>
<dbReference type="EMBL" id="FOKU01000001">
    <property type="protein sequence ID" value="SFB68510.1"/>
    <property type="molecule type" value="Genomic_DNA"/>
</dbReference>
<protein>
    <submittedName>
        <fullName evidence="4">Efflux transporter, outer membrane factor (OMF) lipoprotein, NodT family</fullName>
    </submittedName>
</protein>
<comment type="caution">
    <text evidence="4">The sequence shown here is derived from an EMBL/GenBank/DDBJ whole genome shotgun (WGS) entry which is preliminary data.</text>
</comment>
<name>A0A1M6PZ25_9FLAO</name>